<reference evidence="1 2" key="1">
    <citation type="submission" date="2018-08" db="EMBL/GenBank/DDBJ databases">
        <title>Genome sequencing of X. nasturtii WHRI 8984.</title>
        <authorList>
            <person name="Studholme D.J."/>
            <person name="Mchugh J."/>
            <person name="Vicente J."/>
        </authorList>
    </citation>
    <scope>NUCLEOTIDE SEQUENCE [LARGE SCALE GENOMIC DNA]</scope>
    <source>
        <strain evidence="1 2">WHRI 8984</strain>
    </source>
</reference>
<evidence type="ECO:0000313" key="1">
    <source>
        <dbReference type="EMBL" id="RFF40037.1"/>
    </source>
</evidence>
<dbReference type="InterPro" id="IPR015867">
    <property type="entry name" value="N-reg_PII/ATP_PRibTrfase_C"/>
</dbReference>
<dbReference type="AlphaFoldDB" id="A0A3E1KNB3"/>
<evidence type="ECO:0000313" key="2">
    <source>
        <dbReference type="Proteomes" id="UP000259570"/>
    </source>
</evidence>
<protein>
    <recommendedName>
        <fullName evidence="3">DUF190 domain-containing protein</fullName>
    </recommendedName>
</protein>
<dbReference type="EMBL" id="QUZM01000012">
    <property type="protein sequence ID" value="RFF40037.1"/>
    <property type="molecule type" value="Genomic_DNA"/>
</dbReference>
<dbReference type="Proteomes" id="UP000259570">
    <property type="component" value="Unassembled WGS sequence"/>
</dbReference>
<gene>
    <name evidence="1" type="ORF">DZD52_08505</name>
</gene>
<dbReference type="GeneID" id="97211586"/>
<organism evidence="1 2">
    <name type="scientific">Xanthomonas nasturtii</name>
    <dbReference type="NCBI Taxonomy" id="1843581"/>
    <lineage>
        <taxon>Bacteria</taxon>
        <taxon>Pseudomonadati</taxon>
        <taxon>Pseudomonadota</taxon>
        <taxon>Gammaproteobacteria</taxon>
        <taxon>Lysobacterales</taxon>
        <taxon>Lysobacteraceae</taxon>
        <taxon>Xanthomonas</taxon>
    </lineage>
</organism>
<evidence type="ECO:0008006" key="3">
    <source>
        <dbReference type="Google" id="ProtNLM"/>
    </source>
</evidence>
<dbReference type="InterPro" id="IPR011322">
    <property type="entry name" value="N-reg_PII-like_a/b"/>
</dbReference>
<dbReference type="OrthoDB" id="6625743at2"/>
<comment type="caution">
    <text evidence="1">The sequence shown here is derived from an EMBL/GenBank/DDBJ whole genome shotgun (WGS) entry which is preliminary data.</text>
</comment>
<sequence length="116" mass="13181">MSMPPPTGVLRLYFAAGSRARPSRFWHRLGAPALAHHLLRAARRSGIAQAILLHVDSGYLAGQARLFHHHPELADLRHPQCLELIDDQARLRGFLEAHRDELRDVRAVLLCRCEIR</sequence>
<dbReference type="STRING" id="1843581.A7D16_12835"/>
<accession>A0A3E1KNB3</accession>
<proteinExistence type="predicted"/>
<dbReference type="Gene3D" id="3.30.70.120">
    <property type="match status" value="1"/>
</dbReference>
<dbReference type="SUPFAM" id="SSF54913">
    <property type="entry name" value="GlnB-like"/>
    <property type="match status" value="1"/>
</dbReference>
<dbReference type="RefSeq" id="WP_116905593.1">
    <property type="nucleotide sequence ID" value="NZ_CP142084.2"/>
</dbReference>
<name>A0A3E1KNB3_9XANT</name>